<dbReference type="GO" id="GO:0016020">
    <property type="term" value="C:membrane"/>
    <property type="evidence" value="ECO:0007669"/>
    <property type="project" value="TreeGrafter"/>
</dbReference>
<dbReference type="GO" id="GO:0030203">
    <property type="term" value="P:glycosaminoglycan metabolic process"/>
    <property type="evidence" value="ECO:0007669"/>
    <property type="project" value="TreeGrafter"/>
</dbReference>
<evidence type="ECO:0000256" key="1">
    <source>
        <dbReference type="ARBA" id="ARBA00001231"/>
    </source>
</evidence>
<dbReference type="SUPFAM" id="SSF55545">
    <property type="entry name" value="beta-N-acetylhexosaminidase-like domain"/>
    <property type="match status" value="1"/>
</dbReference>
<evidence type="ECO:0000259" key="10">
    <source>
        <dbReference type="Pfam" id="PF14845"/>
    </source>
</evidence>
<evidence type="ECO:0000256" key="2">
    <source>
        <dbReference type="ARBA" id="ARBA00006285"/>
    </source>
</evidence>
<evidence type="ECO:0000256" key="4">
    <source>
        <dbReference type="ARBA" id="ARBA00022729"/>
    </source>
</evidence>
<evidence type="ECO:0000256" key="3">
    <source>
        <dbReference type="ARBA" id="ARBA00012663"/>
    </source>
</evidence>
<evidence type="ECO:0000256" key="8">
    <source>
        <dbReference type="PIRSR" id="PIRSR625705-1"/>
    </source>
</evidence>
<dbReference type="InterPro" id="IPR017853">
    <property type="entry name" value="GH"/>
</dbReference>
<dbReference type="SUPFAM" id="SSF51445">
    <property type="entry name" value="(Trans)glycosidases"/>
    <property type="match status" value="1"/>
</dbReference>
<comment type="similarity">
    <text evidence="2">Belongs to the glycosyl hydrolase 20 family.</text>
</comment>
<name>A0AA85IUQ8_TRIRE</name>
<evidence type="ECO:0000256" key="7">
    <source>
        <dbReference type="ARBA" id="ARBA00023295"/>
    </source>
</evidence>
<sequence>MDESYTLKILEGGMEIAAKEIWGVLHALETILQLTYRSEWDSKVIYEASVNDVPAYSHRGIMIDTARHFLSVSEIEKIIDAMSMVKMNVLHWHVTDDESFPFVVSAYPQLSAQGAFNPQLMVYQHNEVLSLLEYARLRGVRVMAEFETPAHTQSWGSISNTFLTQCYKDGQPEDRYGPVNPSDEETFTALSNIFNEILGVFPDTLLHFGGSEVTFDCWQSNPTIQEFMQTQSFGDDYNSLEDYYFRKLMETVLGANSSEWTVSPVIWEDAFDNGYRGEPATVVHVHQPEYKSVLEEATKAGYRVITSSCWKLNEKKLGDDWRKYYECDFSTFDATDDQLALLIGGEALLWGFYVDDANLFPATWPLAATVAERLWSTEPPETEVFAQELDELRCRMLRRGWSAQAITGPGFCSP</sequence>
<keyword evidence="5" id="KW-0378">Hydrolase</keyword>
<feature type="active site" description="Proton donor" evidence="8">
    <location>
        <position position="212"/>
    </location>
</feature>
<dbReference type="GO" id="GO:0004563">
    <property type="term" value="F:beta-N-acetylhexosaminidase activity"/>
    <property type="evidence" value="ECO:0007669"/>
    <property type="project" value="UniProtKB-EC"/>
</dbReference>
<keyword evidence="7" id="KW-0326">Glycosidase</keyword>
<dbReference type="InterPro" id="IPR029018">
    <property type="entry name" value="Hex-like_dom2"/>
</dbReference>
<evidence type="ECO:0000256" key="6">
    <source>
        <dbReference type="ARBA" id="ARBA00023180"/>
    </source>
</evidence>
<dbReference type="GO" id="GO:0006689">
    <property type="term" value="P:ganglioside catabolic process"/>
    <property type="evidence" value="ECO:0007669"/>
    <property type="project" value="TreeGrafter"/>
</dbReference>
<dbReference type="Gene3D" id="3.30.379.10">
    <property type="entry name" value="Chitobiase/beta-hexosaminidase domain 2-like"/>
    <property type="match status" value="1"/>
</dbReference>
<dbReference type="InterPro" id="IPR015883">
    <property type="entry name" value="Glyco_hydro_20_cat"/>
</dbReference>
<protein>
    <recommendedName>
        <fullName evidence="3">beta-N-acetylhexosaminidase</fullName>
        <ecNumber evidence="3">3.2.1.52</ecNumber>
    </recommendedName>
</protein>
<keyword evidence="4" id="KW-0732">Signal</keyword>
<evidence type="ECO:0000313" key="12">
    <source>
        <dbReference type="WBParaSite" id="TREG1_121110.1"/>
    </source>
</evidence>
<reference evidence="12" key="2">
    <citation type="submission" date="2023-11" db="UniProtKB">
        <authorList>
            <consortium name="WormBaseParasite"/>
        </authorList>
    </citation>
    <scope>IDENTIFICATION</scope>
</reference>
<dbReference type="InterPro" id="IPR025705">
    <property type="entry name" value="Beta_hexosaminidase_sua/sub"/>
</dbReference>
<dbReference type="InterPro" id="IPR029019">
    <property type="entry name" value="HEX_eukaryotic_N"/>
</dbReference>
<dbReference type="GO" id="GO:0005764">
    <property type="term" value="C:lysosome"/>
    <property type="evidence" value="ECO:0007669"/>
    <property type="project" value="TreeGrafter"/>
</dbReference>
<dbReference type="EC" id="3.2.1.52" evidence="3"/>
<evidence type="ECO:0000259" key="9">
    <source>
        <dbReference type="Pfam" id="PF00728"/>
    </source>
</evidence>
<keyword evidence="6" id="KW-0325">Glycoprotein</keyword>
<organism evidence="11 12">
    <name type="scientific">Trichobilharzia regenti</name>
    <name type="common">Nasal bird schistosome</name>
    <dbReference type="NCBI Taxonomy" id="157069"/>
    <lineage>
        <taxon>Eukaryota</taxon>
        <taxon>Metazoa</taxon>
        <taxon>Spiralia</taxon>
        <taxon>Lophotrochozoa</taxon>
        <taxon>Platyhelminthes</taxon>
        <taxon>Trematoda</taxon>
        <taxon>Digenea</taxon>
        <taxon>Strigeidida</taxon>
        <taxon>Schistosomatoidea</taxon>
        <taxon>Schistosomatidae</taxon>
        <taxon>Trichobilharzia</taxon>
    </lineage>
</organism>
<evidence type="ECO:0000256" key="5">
    <source>
        <dbReference type="ARBA" id="ARBA00022801"/>
    </source>
</evidence>
<reference evidence="11" key="1">
    <citation type="submission" date="2022-06" db="EMBL/GenBank/DDBJ databases">
        <authorList>
            <person name="Berger JAMES D."/>
            <person name="Berger JAMES D."/>
        </authorList>
    </citation>
    <scope>NUCLEOTIDE SEQUENCE [LARGE SCALE GENOMIC DNA]</scope>
</reference>
<dbReference type="Pfam" id="PF14845">
    <property type="entry name" value="Glycohydro_20b2"/>
    <property type="match status" value="1"/>
</dbReference>
<accession>A0AA85IUQ8</accession>
<dbReference type="WBParaSite" id="TREG1_121110.1">
    <property type="protein sequence ID" value="TREG1_121110.1"/>
    <property type="gene ID" value="TREG1_121110"/>
</dbReference>
<dbReference type="Pfam" id="PF00728">
    <property type="entry name" value="Glyco_hydro_20"/>
    <property type="match status" value="1"/>
</dbReference>
<dbReference type="PRINTS" id="PR00738">
    <property type="entry name" value="GLHYDRLASE20"/>
</dbReference>
<comment type="catalytic activity">
    <reaction evidence="1">
        <text>Hydrolysis of terminal non-reducing N-acetyl-D-hexosamine residues in N-acetyl-beta-D-hexosaminides.</text>
        <dbReference type="EC" id="3.2.1.52"/>
    </reaction>
</comment>
<dbReference type="AlphaFoldDB" id="A0AA85IUQ8"/>
<dbReference type="Gene3D" id="3.20.20.80">
    <property type="entry name" value="Glycosidases"/>
    <property type="match status" value="1"/>
</dbReference>
<proteinExistence type="inferred from homology"/>
<feature type="domain" description="Glycoside hydrolase family 20 catalytic" evidence="9">
    <location>
        <begin position="56"/>
        <end position="377"/>
    </location>
</feature>
<dbReference type="FunFam" id="3.20.20.80:FF:000063">
    <property type="entry name" value="Beta-hexosaminidase"/>
    <property type="match status" value="1"/>
</dbReference>
<feature type="domain" description="Beta-hexosaminidase eukaryotic type N-terminal" evidence="10">
    <location>
        <begin position="2"/>
        <end position="34"/>
    </location>
</feature>
<dbReference type="PANTHER" id="PTHR22600">
    <property type="entry name" value="BETA-HEXOSAMINIDASE"/>
    <property type="match status" value="1"/>
</dbReference>
<evidence type="ECO:0000313" key="11">
    <source>
        <dbReference type="Proteomes" id="UP000050795"/>
    </source>
</evidence>
<dbReference type="GO" id="GO:0005975">
    <property type="term" value="P:carbohydrate metabolic process"/>
    <property type="evidence" value="ECO:0007669"/>
    <property type="project" value="InterPro"/>
</dbReference>
<dbReference type="Proteomes" id="UP000050795">
    <property type="component" value="Unassembled WGS sequence"/>
</dbReference>
<keyword evidence="11" id="KW-1185">Reference proteome</keyword>
<dbReference type="PANTHER" id="PTHR22600:SF21">
    <property type="entry name" value="BETA-HEXOSAMINIDASE A"/>
    <property type="match status" value="1"/>
</dbReference>